<organism evidence="2 3">
    <name type="scientific">Delitschia confertaspora ATCC 74209</name>
    <dbReference type="NCBI Taxonomy" id="1513339"/>
    <lineage>
        <taxon>Eukaryota</taxon>
        <taxon>Fungi</taxon>
        <taxon>Dikarya</taxon>
        <taxon>Ascomycota</taxon>
        <taxon>Pezizomycotina</taxon>
        <taxon>Dothideomycetes</taxon>
        <taxon>Pleosporomycetidae</taxon>
        <taxon>Pleosporales</taxon>
        <taxon>Delitschiaceae</taxon>
        <taxon>Delitschia</taxon>
    </lineage>
</organism>
<dbReference type="EMBL" id="ML994093">
    <property type="protein sequence ID" value="KAF2199150.1"/>
    <property type="molecule type" value="Genomic_DNA"/>
</dbReference>
<comment type="caution">
    <text evidence="2">The sequence shown here is derived from an EMBL/GenBank/DDBJ whole genome shotgun (WGS) entry which is preliminary data.</text>
</comment>
<sequence>MHFSLAVLVPIISLVSAQGGSFIAVGNQYHSGGCDPSALTFADPIFGSGNVCQVLDRAGTNPPIISYKTVQLNAGCKVNLYTGDNCSGTRFDAPLNNCVTGSSPFISVNVTCS</sequence>
<keyword evidence="1" id="KW-0732">Signal</keyword>
<accession>A0A9P4JH74</accession>
<evidence type="ECO:0000313" key="3">
    <source>
        <dbReference type="Proteomes" id="UP000799536"/>
    </source>
</evidence>
<name>A0A9P4JH74_9PLEO</name>
<keyword evidence="3" id="KW-1185">Reference proteome</keyword>
<feature type="chain" id="PRO_5040290985" evidence="1">
    <location>
        <begin position="18"/>
        <end position="113"/>
    </location>
</feature>
<proteinExistence type="predicted"/>
<evidence type="ECO:0000313" key="2">
    <source>
        <dbReference type="EMBL" id="KAF2199150.1"/>
    </source>
</evidence>
<feature type="signal peptide" evidence="1">
    <location>
        <begin position="1"/>
        <end position="17"/>
    </location>
</feature>
<dbReference type="AlphaFoldDB" id="A0A9P4JH74"/>
<gene>
    <name evidence="2" type="ORF">GQ43DRAFT_442728</name>
</gene>
<evidence type="ECO:0000256" key="1">
    <source>
        <dbReference type="SAM" id="SignalP"/>
    </source>
</evidence>
<reference evidence="2" key="1">
    <citation type="journal article" date="2020" name="Stud. Mycol.">
        <title>101 Dothideomycetes genomes: a test case for predicting lifestyles and emergence of pathogens.</title>
        <authorList>
            <person name="Haridas S."/>
            <person name="Albert R."/>
            <person name="Binder M."/>
            <person name="Bloem J."/>
            <person name="Labutti K."/>
            <person name="Salamov A."/>
            <person name="Andreopoulos B."/>
            <person name="Baker S."/>
            <person name="Barry K."/>
            <person name="Bills G."/>
            <person name="Bluhm B."/>
            <person name="Cannon C."/>
            <person name="Castanera R."/>
            <person name="Culley D."/>
            <person name="Daum C."/>
            <person name="Ezra D."/>
            <person name="Gonzalez J."/>
            <person name="Henrissat B."/>
            <person name="Kuo A."/>
            <person name="Liang C."/>
            <person name="Lipzen A."/>
            <person name="Lutzoni F."/>
            <person name="Magnuson J."/>
            <person name="Mondo S."/>
            <person name="Nolan M."/>
            <person name="Ohm R."/>
            <person name="Pangilinan J."/>
            <person name="Park H.-J."/>
            <person name="Ramirez L."/>
            <person name="Alfaro M."/>
            <person name="Sun H."/>
            <person name="Tritt A."/>
            <person name="Yoshinaga Y."/>
            <person name="Zwiers L.-H."/>
            <person name="Turgeon B."/>
            <person name="Goodwin S."/>
            <person name="Spatafora J."/>
            <person name="Crous P."/>
            <person name="Grigoriev I."/>
        </authorList>
    </citation>
    <scope>NUCLEOTIDE SEQUENCE</scope>
    <source>
        <strain evidence="2">ATCC 74209</strain>
    </source>
</reference>
<dbReference type="OrthoDB" id="4652467at2759"/>
<dbReference type="Proteomes" id="UP000799536">
    <property type="component" value="Unassembled WGS sequence"/>
</dbReference>
<protein>
    <submittedName>
        <fullName evidence="2">Uncharacterized protein</fullName>
    </submittedName>
</protein>